<dbReference type="EMBL" id="JAHVJA010000021">
    <property type="protein sequence ID" value="MBY6142190.1"/>
    <property type="molecule type" value="Genomic_DNA"/>
</dbReference>
<evidence type="ECO:0000313" key="3">
    <source>
        <dbReference type="Proteomes" id="UP000766629"/>
    </source>
</evidence>
<keyword evidence="3" id="KW-1185">Reference proteome</keyword>
<evidence type="ECO:0000313" key="2">
    <source>
        <dbReference type="EMBL" id="MBY6142190.1"/>
    </source>
</evidence>
<keyword evidence="1" id="KW-0732">Signal</keyword>
<evidence type="ECO:0000256" key="1">
    <source>
        <dbReference type="SAM" id="SignalP"/>
    </source>
</evidence>
<dbReference type="RefSeq" id="WP_222510108.1">
    <property type="nucleotide sequence ID" value="NZ_JAHVJA010000021.1"/>
</dbReference>
<accession>A0ABS7NLX3</accession>
<organism evidence="2 3">
    <name type="scientific">Leisingera daeponensis</name>
    <dbReference type="NCBI Taxonomy" id="405746"/>
    <lineage>
        <taxon>Bacteria</taxon>
        <taxon>Pseudomonadati</taxon>
        <taxon>Pseudomonadota</taxon>
        <taxon>Alphaproteobacteria</taxon>
        <taxon>Rhodobacterales</taxon>
        <taxon>Roseobacteraceae</taxon>
        <taxon>Leisingera</taxon>
    </lineage>
</organism>
<gene>
    <name evidence="2" type="ORF">KUV26_22405</name>
</gene>
<feature type="chain" id="PRO_5045050382" evidence="1">
    <location>
        <begin position="23"/>
        <end position="73"/>
    </location>
</feature>
<protein>
    <submittedName>
        <fullName evidence="2">Uncharacterized protein</fullName>
    </submittedName>
</protein>
<name>A0ABS7NLX3_9RHOB</name>
<reference evidence="2 3" key="1">
    <citation type="submission" date="2021-06" db="EMBL/GenBank/DDBJ databases">
        <title>50 bacteria genomes isolated from Dapeng, Shenzhen, China.</title>
        <authorList>
            <person name="Zheng W."/>
            <person name="Yu S."/>
            <person name="Huang Y."/>
        </authorList>
    </citation>
    <scope>NUCLEOTIDE SEQUENCE [LARGE SCALE GENOMIC DNA]</scope>
    <source>
        <strain evidence="2 3">DP1N14-2</strain>
    </source>
</reference>
<feature type="signal peptide" evidence="1">
    <location>
        <begin position="1"/>
        <end position="22"/>
    </location>
</feature>
<proteinExistence type="predicted"/>
<comment type="caution">
    <text evidence="2">The sequence shown here is derived from an EMBL/GenBank/DDBJ whole genome shotgun (WGS) entry which is preliminary data.</text>
</comment>
<dbReference type="Proteomes" id="UP000766629">
    <property type="component" value="Unassembled WGS sequence"/>
</dbReference>
<sequence>MTNRSVAVAGLPVLGTGAIANAGSSLAISNVGTATAASVARGFGSPDTQIYKEAPAMAERRTLLERVKLANGC</sequence>